<evidence type="ECO:0008006" key="4">
    <source>
        <dbReference type="Google" id="ProtNLM"/>
    </source>
</evidence>
<comment type="caution">
    <text evidence="2">The sequence shown here is derived from an EMBL/GenBank/DDBJ whole genome shotgun (WGS) entry which is preliminary data.</text>
</comment>
<organism evidence="2 3">
    <name type="scientific">Mucilaginibacter gynuensis</name>
    <dbReference type="NCBI Taxonomy" id="1302236"/>
    <lineage>
        <taxon>Bacteria</taxon>
        <taxon>Pseudomonadati</taxon>
        <taxon>Bacteroidota</taxon>
        <taxon>Sphingobacteriia</taxon>
        <taxon>Sphingobacteriales</taxon>
        <taxon>Sphingobacteriaceae</taxon>
        <taxon>Mucilaginibacter</taxon>
    </lineage>
</organism>
<dbReference type="RefSeq" id="WP_345214190.1">
    <property type="nucleotide sequence ID" value="NZ_BAABFT010000026.1"/>
</dbReference>
<proteinExistence type="predicted"/>
<reference evidence="3" key="1">
    <citation type="journal article" date="2019" name="Int. J. Syst. Evol. Microbiol.">
        <title>The Global Catalogue of Microorganisms (GCM) 10K type strain sequencing project: providing services to taxonomists for standard genome sequencing and annotation.</title>
        <authorList>
            <consortium name="The Broad Institute Genomics Platform"/>
            <consortium name="The Broad Institute Genome Sequencing Center for Infectious Disease"/>
            <person name="Wu L."/>
            <person name="Ma J."/>
        </authorList>
    </citation>
    <scope>NUCLEOTIDE SEQUENCE [LARGE SCALE GENOMIC DNA]</scope>
    <source>
        <strain evidence="3">JCM 17705</strain>
    </source>
</reference>
<feature type="transmembrane region" description="Helical" evidence="1">
    <location>
        <begin position="21"/>
        <end position="48"/>
    </location>
</feature>
<dbReference type="Proteomes" id="UP001500582">
    <property type="component" value="Unassembled WGS sequence"/>
</dbReference>
<sequence>MIIRDKKKLLWFLRFGKVKACVFYFIFIITIYALVNTIFAVISSFFTGADLLQEIQTNELLNYFVLVYAGYMSWHFYDDAVERLNNDQKLKQRNLTEEDIKRIAFTKNWAETRKKGAVAYCLYDGGLIAGMLLLIPVSFIMFSVVAPSNRLFDEFKDLTLFIGQNIIICYVAGCILYSLRWTYNERKFTRLTTFIP</sequence>
<dbReference type="EMBL" id="BAABFT010000026">
    <property type="protein sequence ID" value="GAA4340676.1"/>
    <property type="molecule type" value="Genomic_DNA"/>
</dbReference>
<feature type="transmembrane region" description="Helical" evidence="1">
    <location>
        <begin position="158"/>
        <end position="179"/>
    </location>
</feature>
<accession>A0ABP8HKP1</accession>
<feature type="transmembrane region" description="Helical" evidence="1">
    <location>
        <begin position="60"/>
        <end position="77"/>
    </location>
</feature>
<name>A0ABP8HKP1_9SPHI</name>
<evidence type="ECO:0000256" key="1">
    <source>
        <dbReference type="SAM" id="Phobius"/>
    </source>
</evidence>
<evidence type="ECO:0000313" key="2">
    <source>
        <dbReference type="EMBL" id="GAA4340676.1"/>
    </source>
</evidence>
<evidence type="ECO:0000313" key="3">
    <source>
        <dbReference type="Proteomes" id="UP001500582"/>
    </source>
</evidence>
<feature type="transmembrane region" description="Helical" evidence="1">
    <location>
        <begin position="117"/>
        <end position="146"/>
    </location>
</feature>
<keyword evidence="1" id="KW-1133">Transmembrane helix</keyword>
<keyword evidence="3" id="KW-1185">Reference proteome</keyword>
<keyword evidence="1" id="KW-0472">Membrane</keyword>
<protein>
    <recommendedName>
        <fullName evidence="4">RDD family protein</fullName>
    </recommendedName>
</protein>
<gene>
    <name evidence="2" type="ORF">GCM10023149_52310</name>
</gene>
<keyword evidence="1" id="KW-0812">Transmembrane</keyword>